<dbReference type="RefSeq" id="WP_311360597.1">
    <property type="nucleotide sequence ID" value="NZ_JAVRIE010000001.1"/>
</dbReference>
<sequence>MANFCKSCGSELKGPLEAYEAFEGMHWLCFHYAFEHYSDDPDVPCQSRHCPTWHIEILKEALIARGEDPDKIINDAIELSWSKSLKAKQSNGVSSFLQKGLSKVFK</sequence>
<gene>
    <name evidence="1" type="ORF">RM544_04670</name>
</gene>
<keyword evidence="2" id="KW-1185">Reference proteome</keyword>
<dbReference type="AlphaFoldDB" id="A0AAW8QZ77"/>
<evidence type="ECO:0000313" key="1">
    <source>
        <dbReference type="EMBL" id="MDT0581824.1"/>
    </source>
</evidence>
<organism evidence="1 2">
    <name type="scientific">Brumicola blandensis</name>
    <dbReference type="NCBI Taxonomy" id="3075611"/>
    <lineage>
        <taxon>Bacteria</taxon>
        <taxon>Pseudomonadati</taxon>
        <taxon>Pseudomonadota</taxon>
        <taxon>Gammaproteobacteria</taxon>
        <taxon>Alteromonadales</taxon>
        <taxon>Alteromonadaceae</taxon>
        <taxon>Brumicola</taxon>
    </lineage>
</organism>
<comment type="caution">
    <text evidence="1">The sequence shown here is derived from an EMBL/GenBank/DDBJ whole genome shotgun (WGS) entry which is preliminary data.</text>
</comment>
<dbReference type="EMBL" id="JAVRIE010000001">
    <property type="protein sequence ID" value="MDT0581824.1"/>
    <property type="molecule type" value="Genomic_DNA"/>
</dbReference>
<dbReference type="Proteomes" id="UP001249020">
    <property type="component" value="Unassembled WGS sequence"/>
</dbReference>
<proteinExistence type="predicted"/>
<name>A0AAW8QZ77_9ALTE</name>
<accession>A0AAW8QZ77</accession>
<evidence type="ECO:0000313" key="2">
    <source>
        <dbReference type="Proteomes" id="UP001249020"/>
    </source>
</evidence>
<protein>
    <submittedName>
        <fullName evidence="1">Uncharacterized protein</fullName>
    </submittedName>
</protein>
<reference evidence="1 2" key="1">
    <citation type="submission" date="2023-09" db="EMBL/GenBank/DDBJ databases">
        <authorList>
            <person name="Rey-Velasco X."/>
        </authorList>
    </citation>
    <scope>NUCLEOTIDE SEQUENCE [LARGE SCALE GENOMIC DNA]</scope>
    <source>
        <strain evidence="1 2">W409</strain>
    </source>
</reference>